<dbReference type="PANTHER" id="PTHR12526:SF630">
    <property type="entry name" value="GLYCOSYLTRANSFERASE"/>
    <property type="match status" value="1"/>
</dbReference>
<reference evidence="4" key="1">
    <citation type="journal article" date="2019" name="Int. J. Syst. Evol. Microbiol.">
        <title>The Global Catalogue of Microorganisms (GCM) 10K type strain sequencing project: providing services to taxonomists for standard genome sequencing and annotation.</title>
        <authorList>
            <consortium name="The Broad Institute Genomics Platform"/>
            <consortium name="The Broad Institute Genome Sequencing Center for Infectious Disease"/>
            <person name="Wu L."/>
            <person name="Ma J."/>
        </authorList>
    </citation>
    <scope>NUCLEOTIDE SEQUENCE [LARGE SCALE GENOMIC DNA]</scope>
    <source>
        <strain evidence="4">JCM 14560</strain>
    </source>
</reference>
<keyword evidence="4" id="KW-1185">Reference proteome</keyword>
<dbReference type="Gene3D" id="3.40.50.2000">
    <property type="entry name" value="Glycogen Phosphorylase B"/>
    <property type="match status" value="1"/>
</dbReference>
<feature type="region of interest" description="Disordered" evidence="2">
    <location>
        <begin position="1"/>
        <end position="23"/>
    </location>
</feature>
<dbReference type="Pfam" id="PF13692">
    <property type="entry name" value="Glyco_trans_1_4"/>
    <property type="match status" value="1"/>
</dbReference>
<dbReference type="SUPFAM" id="SSF53756">
    <property type="entry name" value="UDP-Glycosyltransferase/glycogen phosphorylase"/>
    <property type="match status" value="1"/>
</dbReference>
<accession>A0ABP5LNW5</accession>
<evidence type="ECO:0000313" key="4">
    <source>
        <dbReference type="Proteomes" id="UP001422759"/>
    </source>
</evidence>
<comment type="caution">
    <text evidence="3">The sequence shown here is derived from an EMBL/GenBank/DDBJ whole genome shotgun (WGS) entry which is preliminary data.</text>
</comment>
<evidence type="ECO:0000256" key="1">
    <source>
        <dbReference type="ARBA" id="ARBA00021292"/>
    </source>
</evidence>
<organism evidence="3 4">
    <name type="scientific">Kitasatospora kazusensis</name>
    <dbReference type="NCBI Taxonomy" id="407974"/>
    <lineage>
        <taxon>Bacteria</taxon>
        <taxon>Bacillati</taxon>
        <taxon>Actinomycetota</taxon>
        <taxon>Actinomycetes</taxon>
        <taxon>Kitasatosporales</taxon>
        <taxon>Streptomycetaceae</taxon>
        <taxon>Kitasatospora</taxon>
    </lineage>
</organism>
<protein>
    <recommendedName>
        <fullName evidence="1">D-inositol 3-phosphate glycosyltransferase</fullName>
    </recommendedName>
</protein>
<sequence>MGGSDVGGGNMGRGTVGGGRTSGGKTRTNGYVCFAAQDWWYHNRAHSDVQLMLNLARQRPVLFVNSIAMRMPLPGRSSQPLRRILRKARSMARKVQRPVPEIPGFAVMTPVLLPFYGSATARALNARLIAWQVRLAARSLGMATEVVVATIPTAADVVEHLPHRVLVYNRSDRHSAFPEADTASVELLERSLMRRARHVLYVSTELMTAERELTGDRAVFLDHGVDLEHFAAPAAEPADLAAVPHPRIGFFGALDDFVVDFDLLARVAKEYPDAQLVLVGSTTHDLAALTALPNVHHLGFKPYAEIPAYGRGFDVALMPWLDNDWVRHCNPIKLKEYLALGLPVVSTDFPEVRRYAGQIAVADSTEAFVAAVGAALAEADRSGEQEVRAAELRRAAVAADSWQARAGDLLALVEGAPQV</sequence>
<dbReference type="RefSeq" id="WP_344467808.1">
    <property type="nucleotide sequence ID" value="NZ_BAAANT010000030.1"/>
</dbReference>
<name>A0ABP5LNW5_9ACTN</name>
<dbReference type="PANTHER" id="PTHR12526">
    <property type="entry name" value="GLYCOSYLTRANSFERASE"/>
    <property type="match status" value="1"/>
</dbReference>
<dbReference type="EMBL" id="BAAANT010000030">
    <property type="protein sequence ID" value="GAA2150978.1"/>
    <property type="molecule type" value="Genomic_DNA"/>
</dbReference>
<dbReference type="Proteomes" id="UP001422759">
    <property type="component" value="Unassembled WGS sequence"/>
</dbReference>
<gene>
    <name evidence="3" type="ORF">GCM10009760_45880</name>
</gene>
<evidence type="ECO:0000313" key="3">
    <source>
        <dbReference type="EMBL" id="GAA2150978.1"/>
    </source>
</evidence>
<evidence type="ECO:0000256" key="2">
    <source>
        <dbReference type="SAM" id="MobiDB-lite"/>
    </source>
</evidence>
<feature type="compositionally biased region" description="Gly residues" evidence="2">
    <location>
        <begin position="1"/>
        <end position="22"/>
    </location>
</feature>
<proteinExistence type="predicted"/>